<keyword evidence="4" id="KW-1185">Reference proteome</keyword>
<keyword evidence="3" id="KW-0547">Nucleotide-binding</keyword>
<dbReference type="Gene3D" id="3.30.565.10">
    <property type="entry name" value="Histidine kinase-like ATPase, C-terminal domain"/>
    <property type="match status" value="1"/>
</dbReference>
<keyword evidence="1" id="KW-0808">Transferase</keyword>
<gene>
    <name evidence="3" type="ORF">GCM10023205_44220</name>
</gene>
<accession>A0ABP9HLK6</accession>
<evidence type="ECO:0000259" key="2">
    <source>
        <dbReference type="Pfam" id="PF13581"/>
    </source>
</evidence>
<comment type="caution">
    <text evidence="3">The sequence shown here is derived from an EMBL/GenBank/DDBJ whole genome shotgun (WGS) entry which is preliminary data.</text>
</comment>
<feature type="domain" description="Histidine kinase/HSP90-like ATPase" evidence="2">
    <location>
        <begin position="31"/>
        <end position="135"/>
    </location>
</feature>
<dbReference type="CDD" id="cd16936">
    <property type="entry name" value="HATPase_RsbW-like"/>
    <property type="match status" value="1"/>
</dbReference>
<name>A0ABP9HLK6_9ACTN</name>
<evidence type="ECO:0000313" key="4">
    <source>
        <dbReference type="Proteomes" id="UP001500466"/>
    </source>
</evidence>
<proteinExistence type="predicted"/>
<dbReference type="Proteomes" id="UP001500466">
    <property type="component" value="Unassembled WGS sequence"/>
</dbReference>
<dbReference type="PANTHER" id="PTHR35526">
    <property type="entry name" value="ANTI-SIGMA-F FACTOR RSBW-RELATED"/>
    <property type="match status" value="1"/>
</dbReference>
<reference evidence="4" key="1">
    <citation type="journal article" date="2019" name="Int. J. Syst. Evol. Microbiol.">
        <title>The Global Catalogue of Microorganisms (GCM) 10K type strain sequencing project: providing services to taxonomists for standard genome sequencing and annotation.</title>
        <authorList>
            <consortium name="The Broad Institute Genomics Platform"/>
            <consortium name="The Broad Institute Genome Sequencing Center for Infectious Disease"/>
            <person name="Wu L."/>
            <person name="Ma J."/>
        </authorList>
    </citation>
    <scope>NUCLEOTIDE SEQUENCE [LARGE SCALE GENOMIC DNA]</scope>
    <source>
        <strain evidence="4">JCM 17986</strain>
    </source>
</reference>
<evidence type="ECO:0000313" key="3">
    <source>
        <dbReference type="EMBL" id="GAA4973030.1"/>
    </source>
</evidence>
<organism evidence="3 4">
    <name type="scientific">Yinghuangia aomiensis</name>
    <dbReference type="NCBI Taxonomy" id="676205"/>
    <lineage>
        <taxon>Bacteria</taxon>
        <taxon>Bacillati</taxon>
        <taxon>Actinomycetota</taxon>
        <taxon>Actinomycetes</taxon>
        <taxon>Kitasatosporales</taxon>
        <taxon>Streptomycetaceae</taxon>
        <taxon>Yinghuangia</taxon>
    </lineage>
</organism>
<dbReference type="GO" id="GO:0005524">
    <property type="term" value="F:ATP binding"/>
    <property type="evidence" value="ECO:0007669"/>
    <property type="project" value="UniProtKB-KW"/>
</dbReference>
<dbReference type="InterPro" id="IPR050267">
    <property type="entry name" value="Anti-sigma-factor_SerPK"/>
</dbReference>
<evidence type="ECO:0000256" key="1">
    <source>
        <dbReference type="ARBA" id="ARBA00022527"/>
    </source>
</evidence>
<dbReference type="RefSeq" id="WP_345677338.1">
    <property type="nucleotide sequence ID" value="NZ_BAABHS010000015.1"/>
</dbReference>
<dbReference type="InterPro" id="IPR003594">
    <property type="entry name" value="HATPase_dom"/>
</dbReference>
<keyword evidence="1" id="KW-0418">Kinase</keyword>
<sequence>MDAHPLALTAPEPFAWSKSRHQTEWQFIRDPRCAGGARLLLREAADEWGISADSADTAVLLVSELVTNAFRYGAAVSGSTSLDLISVRCFLAFGLLRIEVSDGTSELPCPRYASPEDVSGRGLALVTALADRWGAYPEPAGGGGHRAGKTVWCELTVALVVIGDTAAPPR</sequence>
<protein>
    <submittedName>
        <fullName evidence="3">ATP-binding protein</fullName>
    </submittedName>
</protein>
<keyword evidence="3" id="KW-0067">ATP-binding</keyword>
<dbReference type="PANTHER" id="PTHR35526:SF3">
    <property type="entry name" value="ANTI-SIGMA-F FACTOR RSBW"/>
    <property type="match status" value="1"/>
</dbReference>
<dbReference type="InterPro" id="IPR036890">
    <property type="entry name" value="HATPase_C_sf"/>
</dbReference>
<dbReference type="EMBL" id="BAABHS010000015">
    <property type="protein sequence ID" value="GAA4973030.1"/>
    <property type="molecule type" value="Genomic_DNA"/>
</dbReference>
<keyword evidence="1" id="KW-0723">Serine/threonine-protein kinase</keyword>
<dbReference type="SUPFAM" id="SSF55874">
    <property type="entry name" value="ATPase domain of HSP90 chaperone/DNA topoisomerase II/histidine kinase"/>
    <property type="match status" value="1"/>
</dbReference>
<dbReference type="Pfam" id="PF13581">
    <property type="entry name" value="HATPase_c_2"/>
    <property type="match status" value="1"/>
</dbReference>